<evidence type="ECO:0000259" key="2">
    <source>
        <dbReference type="Pfam" id="PF12572"/>
    </source>
</evidence>
<name>U5GZ16_USTV1</name>
<protein>
    <recommendedName>
        <fullName evidence="2">DUF3752 domain-containing protein</fullName>
    </recommendedName>
</protein>
<dbReference type="AlphaFoldDB" id="U5GZ16"/>
<feature type="compositionally biased region" description="Basic and acidic residues" evidence="1">
    <location>
        <begin position="356"/>
        <end position="368"/>
    </location>
</feature>
<dbReference type="PANTHER" id="PTHR46370">
    <property type="entry name" value="GPALPP MOTIFS-CONTAINING PROTEIN 1"/>
    <property type="match status" value="1"/>
</dbReference>
<sequence>MSRRAIAQVREEEGEGGRMKVVRALARIVAHRLLRSCTVLHATVLHSIALLKRSALINMPQVGPQLPPHLAAASSSSSSSGPQLPPHVPAGPSRPSTQTVGPVFPPSAPTAAGPSLAAPVQDDDDSDDDYGPSLPPDLAAARTTTASSIAAGPSTAPDAPTKKVLGPTLPSDYRPSASVSGAVSDSAASPPLRPYKKETPLSNLYSDDDDDAFGPMPLPAGASGYSEENEGVRLVREREERQREREREAERKKNEKPKREEWMMVPPKDLDLMSSMDPTKLKSRGFQQMAGKGMAHGSAGKPNPEDVNLWTETPQERQKRLEDEMMGRKRKAEISNGGGGAGQPEETDEQRRKRMRDQQLRDEVDRHNKSSRNATLLDQHAKSSKIKEKDDKVPPRIWDHDRDMSVGGRLLDDSKRSDMIKNARDLGGRFGGGSYL</sequence>
<reference evidence="3" key="2">
    <citation type="submission" date="2010-11" db="EMBL/GenBank/DDBJ databases">
        <authorList>
            <consortium name="The Broad Institute Genome Sequencing Platform"/>
            <person name="Earl A."/>
            <person name="Ward D."/>
            <person name="Feldgarden M."/>
            <person name="Gevers D."/>
            <person name="Butler R."/>
            <person name="Young S.K."/>
            <person name="Zeng Q."/>
            <person name="Gargeya S."/>
            <person name="Fitzgerald M."/>
            <person name="Haas B."/>
            <person name="Abouelleil A."/>
            <person name="Alvarado L."/>
            <person name="Arachchi H.M."/>
            <person name="Berlin A."/>
            <person name="Brown A."/>
            <person name="Chapman S.B."/>
            <person name="Chen Z."/>
            <person name="Dunbar C."/>
            <person name="Freedman E."/>
            <person name="Gearin G."/>
            <person name="Gellesch M."/>
            <person name="Goldberg J."/>
            <person name="Griggs A."/>
            <person name="Gujja S."/>
            <person name="Heilman E."/>
            <person name="Heiman D."/>
            <person name="Howarth C."/>
            <person name="Larson L."/>
            <person name="Lui A."/>
            <person name="MacDonald P.J.P."/>
            <person name="Mehta T."/>
            <person name="Montmayeur A."/>
            <person name="Murphy C."/>
            <person name="Neiman D."/>
            <person name="Pearson M."/>
            <person name="Priest M."/>
            <person name="Roberts A."/>
            <person name="Saif S."/>
            <person name="Shea T."/>
            <person name="Shenoy N."/>
            <person name="Sisk P."/>
            <person name="Stolte C."/>
            <person name="Sykes S."/>
            <person name="White J."/>
            <person name="Yandava C."/>
            <person name="Wortman J."/>
            <person name="Nusbaum C."/>
            <person name="Birren B."/>
        </authorList>
    </citation>
    <scope>NUCLEOTIDE SEQUENCE</scope>
    <source>
        <strain evidence="3">P1A1 Lamole</strain>
    </source>
</reference>
<dbReference type="Proteomes" id="UP000017200">
    <property type="component" value="Unassembled WGS sequence"/>
</dbReference>
<dbReference type="InterPro" id="IPR022226">
    <property type="entry name" value="DUF3752"/>
</dbReference>
<dbReference type="PANTHER" id="PTHR46370:SF1">
    <property type="entry name" value="GPALPP MOTIFS-CONTAINING PROTEIN 1"/>
    <property type="match status" value="1"/>
</dbReference>
<evidence type="ECO:0000313" key="3">
    <source>
        <dbReference type="EMBL" id="KDE09525.1"/>
    </source>
</evidence>
<feature type="compositionally biased region" description="Basic and acidic residues" evidence="1">
    <location>
        <begin position="230"/>
        <end position="262"/>
    </location>
</feature>
<proteinExistence type="predicted"/>
<feature type="compositionally biased region" description="Basic and acidic residues" evidence="1">
    <location>
        <begin position="314"/>
        <end position="327"/>
    </location>
</feature>
<feature type="compositionally biased region" description="Basic and acidic residues" evidence="1">
    <location>
        <begin position="379"/>
        <end position="410"/>
    </location>
</feature>
<dbReference type="EMBL" id="GL541644">
    <property type="protein sequence ID" value="KDE09525.1"/>
    <property type="molecule type" value="Genomic_DNA"/>
</dbReference>
<reference evidence="4" key="4">
    <citation type="submission" date="2015-06" db="UniProtKB">
        <authorList>
            <consortium name="EnsemblFungi"/>
        </authorList>
    </citation>
    <scope>IDENTIFICATION</scope>
</reference>
<dbReference type="Pfam" id="PF12572">
    <property type="entry name" value="DUF3752"/>
    <property type="match status" value="1"/>
</dbReference>
<evidence type="ECO:0000313" key="4">
    <source>
        <dbReference type="EnsemblFungi" id="MVLG_00423T0"/>
    </source>
</evidence>
<dbReference type="HOGENOM" id="CLU_067132_0_0_1"/>
<accession>U5GZ16</accession>
<reference evidence="5" key="1">
    <citation type="submission" date="2010-11" db="EMBL/GenBank/DDBJ databases">
        <title>The genome sequence of Microbotryum violaceum strain p1A1 Lamole.</title>
        <authorList>
            <person name="Cuomo C."/>
            <person name="Perlin M."/>
            <person name="Young S.K."/>
            <person name="Zeng Q."/>
            <person name="Gargeya S."/>
            <person name="Alvarado L."/>
            <person name="Berlin A."/>
            <person name="Chapman S.B."/>
            <person name="Chen Z."/>
            <person name="Freedman E."/>
            <person name="Gellesch M."/>
            <person name="Goldberg J."/>
            <person name="Griggs A."/>
            <person name="Gujja S."/>
            <person name="Heilman E."/>
            <person name="Heiman D."/>
            <person name="Howarth C."/>
            <person name="Mehta T."/>
            <person name="Neiman D."/>
            <person name="Pearson M."/>
            <person name="Roberts A."/>
            <person name="Saif S."/>
            <person name="Shea T."/>
            <person name="Shenoy N."/>
            <person name="Sisk P."/>
            <person name="Stolte C."/>
            <person name="Sykes S."/>
            <person name="White J."/>
            <person name="Yandava C."/>
            <person name="Haas B."/>
            <person name="Nusbaum C."/>
            <person name="Birren B."/>
        </authorList>
    </citation>
    <scope>NUCLEOTIDE SEQUENCE [LARGE SCALE GENOMIC DNA]</scope>
    <source>
        <strain evidence="5">p1A1 Lamole</strain>
    </source>
</reference>
<dbReference type="OrthoDB" id="73491at2759"/>
<feature type="compositionally biased region" description="Acidic residues" evidence="1">
    <location>
        <begin position="121"/>
        <end position="130"/>
    </location>
</feature>
<gene>
    <name evidence="3" type="ORF">MVLG_00423</name>
</gene>
<feature type="compositionally biased region" description="Low complexity" evidence="1">
    <location>
        <begin position="176"/>
        <end position="189"/>
    </location>
</feature>
<evidence type="ECO:0000313" key="5">
    <source>
        <dbReference type="Proteomes" id="UP000017200"/>
    </source>
</evidence>
<feature type="region of interest" description="Disordered" evidence="1">
    <location>
        <begin position="67"/>
        <end position="410"/>
    </location>
</feature>
<dbReference type="OMA" id="NKAADFG"/>
<evidence type="ECO:0000256" key="1">
    <source>
        <dbReference type="SAM" id="MobiDB-lite"/>
    </source>
</evidence>
<feature type="compositionally biased region" description="Low complexity" evidence="1">
    <location>
        <begin position="139"/>
        <end position="151"/>
    </location>
</feature>
<dbReference type="EMBL" id="AEIJ01000030">
    <property type="status" value="NOT_ANNOTATED_CDS"/>
    <property type="molecule type" value="Genomic_DNA"/>
</dbReference>
<feature type="compositionally biased region" description="Low complexity" evidence="1">
    <location>
        <begin position="71"/>
        <end position="80"/>
    </location>
</feature>
<dbReference type="EnsemblFungi" id="MVLG_00423T0">
    <property type="protein sequence ID" value="MVLG_00423T0"/>
    <property type="gene ID" value="MVLG_00423"/>
</dbReference>
<feature type="domain" description="DUF3752" evidence="2">
    <location>
        <begin position="266"/>
        <end position="431"/>
    </location>
</feature>
<dbReference type="InParanoid" id="U5GZ16"/>
<reference evidence="3 5" key="3">
    <citation type="journal article" date="2015" name="BMC Genomics">
        <title>Sex and parasites: genomic and transcriptomic analysis of Microbotryum lychnidis-dioicae, the biotrophic and plant-castrating anther smut fungus.</title>
        <authorList>
            <person name="Perlin M.H."/>
            <person name="Amselem J."/>
            <person name="Fontanillas E."/>
            <person name="Toh S.S."/>
            <person name="Chen Z."/>
            <person name="Goldberg J."/>
            <person name="Duplessis S."/>
            <person name="Henrissat B."/>
            <person name="Young S."/>
            <person name="Zeng Q."/>
            <person name="Aguileta G."/>
            <person name="Petit E."/>
            <person name="Badouin H."/>
            <person name="Andrews J."/>
            <person name="Razeeq D."/>
            <person name="Gabaldon T."/>
            <person name="Quesneville H."/>
            <person name="Giraud T."/>
            <person name="Hood M.E."/>
            <person name="Schultz D.J."/>
            <person name="Cuomo C.A."/>
        </authorList>
    </citation>
    <scope>NUCLEOTIDE SEQUENCE [LARGE SCALE GENOMIC DNA]</scope>
    <source>
        <strain evidence="3">P1A1 Lamole</strain>
        <strain evidence="5">p1A1 Lamole</strain>
    </source>
</reference>
<keyword evidence="5" id="KW-1185">Reference proteome</keyword>
<dbReference type="InterPro" id="IPR046331">
    <property type="entry name" value="GPAM1-like"/>
</dbReference>
<organism evidence="3">
    <name type="scientific">Microbotryum lychnidis-dioicae (strain p1A1 Lamole / MvSl-1064)</name>
    <name type="common">Anther smut fungus</name>
    <dbReference type="NCBI Taxonomy" id="683840"/>
    <lineage>
        <taxon>Eukaryota</taxon>
        <taxon>Fungi</taxon>
        <taxon>Dikarya</taxon>
        <taxon>Basidiomycota</taxon>
        <taxon>Pucciniomycotina</taxon>
        <taxon>Microbotryomycetes</taxon>
        <taxon>Microbotryales</taxon>
        <taxon>Microbotryaceae</taxon>
        <taxon>Microbotryum</taxon>
    </lineage>
</organism>